<evidence type="ECO:0000256" key="4">
    <source>
        <dbReference type="ARBA" id="ARBA00010139"/>
    </source>
</evidence>
<comment type="catalytic activity">
    <reaction evidence="11">
        <text>L-ornithine + NADH + O2 = N(5)-hydroxy-L-ornithine + NAD(+) + H2O</text>
        <dbReference type="Rhea" id="RHEA:41512"/>
        <dbReference type="ChEBI" id="CHEBI:15377"/>
        <dbReference type="ChEBI" id="CHEBI:15379"/>
        <dbReference type="ChEBI" id="CHEBI:46911"/>
        <dbReference type="ChEBI" id="CHEBI:57540"/>
        <dbReference type="ChEBI" id="CHEBI:57945"/>
        <dbReference type="ChEBI" id="CHEBI:78275"/>
        <dbReference type="EC" id="1.14.13.196"/>
    </reaction>
</comment>
<comment type="similarity">
    <text evidence="4">Belongs to the FAD-binding monooxygenase family.</text>
</comment>
<keyword evidence="6" id="KW-0285">Flavoprotein</keyword>
<dbReference type="SUPFAM" id="SSF51905">
    <property type="entry name" value="FAD/NAD(P)-binding domain"/>
    <property type="match status" value="2"/>
</dbReference>
<comment type="similarity">
    <text evidence="3">Belongs to the lysine N(6)-hydroxylase/L-ornithine N(5)-oxygenase family.</text>
</comment>
<evidence type="ECO:0000256" key="9">
    <source>
        <dbReference type="ARBA" id="ARBA00023002"/>
    </source>
</evidence>
<keyword evidence="7" id="KW-0274">FAD</keyword>
<comment type="caution">
    <text evidence="12">The sequence shown here is derived from an EMBL/GenBank/DDBJ whole genome shotgun (WGS) entry which is preliminary data.</text>
</comment>
<keyword evidence="8" id="KW-0521">NADP</keyword>
<dbReference type="InterPro" id="IPR036188">
    <property type="entry name" value="FAD/NAD-bd_sf"/>
</dbReference>
<dbReference type="EMBL" id="JAUEPU010000025">
    <property type="protein sequence ID" value="KAK0493327.1"/>
    <property type="molecule type" value="Genomic_DNA"/>
</dbReference>
<name>A0AA39PZ97_9AGAR</name>
<dbReference type="Pfam" id="PF13450">
    <property type="entry name" value="NAD_binding_8"/>
    <property type="match status" value="1"/>
</dbReference>
<sequence>MCRTIGNIRLCYEPESSPKSIINQRLHLIGSLFKTEPEDLLRLPARNSYFSSEPPSSFVAMANNDGTGPRIVIIGAGIGGLSFAIALKKKFSGFSNFTVYEKASDVGGTWKGNTYPGCSSDVGMHWYSLSTDLNPDWHYTHGYQPQIQSYWQGLSRKYNLYPHVVFNTLVVSAEWDYQDEVYRIITEDGVTGTRSTSFAKILISAVGILDVPRYPDFPGLGTFKGEQFHSARWDHNVDLRNKRVAVIGNGASATQFVPVISSDPTVNITNFCRTPNWLHPPVRSEYSRFRRVMFKYIPFYMRLTRCYFFLRGEMLYWLVFGTRFLHSKIKKARIEYIRQMAPKEYHDQLIPSYKLGCKRLIFDTDYLTALHRPNLSLNWDGIESIVEDGIITKKGEMLSFDVLIFSTGYVADDYPLHIRGISQTVKEYYELAEGPKAYLGTAVPSFPNLCMISGPNTATGHTSVIYTEEVQIGYILQLIKPILQGHVSSINVTDEATDAYNEKIHARLAESVFGSDGKVSSVFPGPGFLFWWWLRKVDWSHYKVTALGSWCHTSRRRAYTMRLARVIIGFLLLSMATHFGGLAQPKWLLARVLPKVQQMAQKLARISW</sequence>
<protein>
    <recommendedName>
        <fullName evidence="5">L-ornithine N(5)-monooxygenase [NAD(P)H]</fullName>
        <ecNumber evidence="5">1.14.13.196</ecNumber>
    </recommendedName>
</protein>
<comment type="cofactor">
    <cofactor evidence="1">
        <name>FAD</name>
        <dbReference type="ChEBI" id="CHEBI:57692"/>
    </cofactor>
</comment>
<dbReference type="PANTHER" id="PTHR42877:SF5">
    <property type="entry name" value="L-ORNITHINE N(5)-MONOOXYGENASE-RELATED"/>
    <property type="match status" value="1"/>
</dbReference>
<proteinExistence type="inferred from homology"/>
<keyword evidence="9" id="KW-0560">Oxidoreductase</keyword>
<reference evidence="12" key="1">
    <citation type="submission" date="2023-06" db="EMBL/GenBank/DDBJ databases">
        <authorList>
            <consortium name="Lawrence Berkeley National Laboratory"/>
            <person name="Ahrendt S."/>
            <person name="Sahu N."/>
            <person name="Indic B."/>
            <person name="Wong-Bajracharya J."/>
            <person name="Merenyi Z."/>
            <person name="Ke H.-M."/>
            <person name="Monk M."/>
            <person name="Kocsube S."/>
            <person name="Drula E."/>
            <person name="Lipzen A."/>
            <person name="Balint B."/>
            <person name="Henrissat B."/>
            <person name="Andreopoulos B."/>
            <person name="Martin F.M."/>
            <person name="Harder C.B."/>
            <person name="Rigling D."/>
            <person name="Ford K.L."/>
            <person name="Foster G.D."/>
            <person name="Pangilinan J."/>
            <person name="Papanicolaou A."/>
            <person name="Barry K."/>
            <person name="LaButti K."/>
            <person name="Viragh M."/>
            <person name="Koriabine M."/>
            <person name="Yan M."/>
            <person name="Riley R."/>
            <person name="Champramary S."/>
            <person name="Plett K.L."/>
            <person name="Tsai I.J."/>
            <person name="Slot J."/>
            <person name="Sipos G."/>
            <person name="Plett J."/>
            <person name="Nagy L.G."/>
            <person name="Grigoriev I.V."/>
        </authorList>
    </citation>
    <scope>NUCLEOTIDE SEQUENCE</scope>
    <source>
        <strain evidence="12">HWK02</strain>
    </source>
</reference>
<organism evidence="12 13">
    <name type="scientific">Armillaria luteobubalina</name>
    <dbReference type="NCBI Taxonomy" id="153913"/>
    <lineage>
        <taxon>Eukaryota</taxon>
        <taxon>Fungi</taxon>
        <taxon>Dikarya</taxon>
        <taxon>Basidiomycota</taxon>
        <taxon>Agaricomycotina</taxon>
        <taxon>Agaricomycetes</taxon>
        <taxon>Agaricomycetidae</taxon>
        <taxon>Agaricales</taxon>
        <taxon>Marasmiineae</taxon>
        <taxon>Physalacriaceae</taxon>
        <taxon>Armillaria</taxon>
    </lineage>
</organism>
<gene>
    <name evidence="12" type="ORF">EDD18DRAFT_1179510</name>
</gene>
<comment type="pathway">
    <text evidence="2">Siderophore biosynthesis.</text>
</comment>
<dbReference type="GO" id="GO:0016491">
    <property type="term" value="F:oxidoreductase activity"/>
    <property type="evidence" value="ECO:0007669"/>
    <property type="project" value="UniProtKB-KW"/>
</dbReference>
<dbReference type="AlphaFoldDB" id="A0AA39PZ97"/>
<dbReference type="InterPro" id="IPR051209">
    <property type="entry name" value="FAD-bind_Monooxygenase_sf"/>
</dbReference>
<dbReference type="InterPro" id="IPR025700">
    <property type="entry name" value="Lys/Orn_oxygenase"/>
</dbReference>
<comment type="catalytic activity">
    <reaction evidence="10">
        <text>L-ornithine + NADPH + O2 = N(5)-hydroxy-L-ornithine + NADP(+) + H2O</text>
        <dbReference type="Rhea" id="RHEA:41508"/>
        <dbReference type="ChEBI" id="CHEBI:15377"/>
        <dbReference type="ChEBI" id="CHEBI:15379"/>
        <dbReference type="ChEBI" id="CHEBI:46911"/>
        <dbReference type="ChEBI" id="CHEBI:57783"/>
        <dbReference type="ChEBI" id="CHEBI:58349"/>
        <dbReference type="ChEBI" id="CHEBI:78275"/>
        <dbReference type="EC" id="1.14.13.196"/>
    </reaction>
</comment>
<evidence type="ECO:0000313" key="12">
    <source>
        <dbReference type="EMBL" id="KAK0493327.1"/>
    </source>
</evidence>
<evidence type="ECO:0000256" key="11">
    <source>
        <dbReference type="ARBA" id="ARBA00049248"/>
    </source>
</evidence>
<evidence type="ECO:0000313" key="13">
    <source>
        <dbReference type="Proteomes" id="UP001175228"/>
    </source>
</evidence>
<dbReference type="Gene3D" id="3.50.50.60">
    <property type="entry name" value="FAD/NAD(P)-binding domain"/>
    <property type="match status" value="2"/>
</dbReference>
<dbReference type="Proteomes" id="UP001175228">
    <property type="component" value="Unassembled WGS sequence"/>
</dbReference>
<accession>A0AA39PZ97</accession>
<evidence type="ECO:0000256" key="6">
    <source>
        <dbReference type="ARBA" id="ARBA00022630"/>
    </source>
</evidence>
<evidence type="ECO:0000256" key="3">
    <source>
        <dbReference type="ARBA" id="ARBA00007588"/>
    </source>
</evidence>
<evidence type="ECO:0000256" key="1">
    <source>
        <dbReference type="ARBA" id="ARBA00001974"/>
    </source>
</evidence>
<evidence type="ECO:0000256" key="5">
    <source>
        <dbReference type="ARBA" id="ARBA00012881"/>
    </source>
</evidence>
<evidence type="ECO:0000256" key="10">
    <source>
        <dbReference type="ARBA" id="ARBA00047598"/>
    </source>
</evidence>
<evidence type="ECO:0000256" key="7">
    <source>
        <dbReference type="ARBA" id="ARBA00022827"/>
    </source>
</evidence>
<evidence type="ECO:0000256" key="8">
    <source>
        <dbReference type="ARBA" id="ARBA00022857"/>
    </source>
</evidence>
<dbReference type="PANTHER" id="PTHR42877">
    <property type="entry name" value="L-ORNITHINE N(5)-MONOOXYGENASE-RELATED"/>
    <property type="match status" value="1"/>
</dbReference>
<evidence type="ECO:0000256" key="2">
    <source>
        <dbReference type="ARBA" id="ARBA00004924"/>
    </source>
</evidence>
<dbReference type="Pfam" id="PF13434">
    <property type="entry name" value="Lys_Orn_oxgnase"/>
    <property type="match status" value="1"/>
</dbReference>
<dbReference type="EC" id="1.14.13.196" evidence="5"/>
<keyword evidence="13" id="KW-1185">Reference proteome</keyword>